<dbReference type="Pfam" id="PF00149">
    <property type="entry name" value="Metallophos"/>
    <property type="match status" value="1"/>
</dbReference>
<dbReference type="GO" id="GO:0016787">
    <property type="term" value="F:hydrolase activity"/>
    <property type="evidence" value="ECO:0007669"/>
    <property type="project" value="InterPro"/>
</dbReference>
<dbReference type="Gene3D" id="3.60.21.10">
    <property type="match status" value="1"/>
</dbReference>
<dbReference type="PIRSF" id="PIRSF000887">
    <property type="entry name" value="Pesterase_MJ0037"/>
    <property type="match status" value="1"/>
</dbReference>
<dbReference type="AlphaFoldDB" id="A0A1R0F949"/>
<protein>
    <submittedName>
        <fullName evidence="2">Putative phosphoesterase</fullName>
    </submittedName>
</protein>
<evidence type="ECO:0000259" key="1">
    <source>
        <dbReference type="Pfam" id="PF00149"/>
    </source>
</evidence>
<keyword evidence="3" id="KW-1185">Reference proteome</keyword>
<sequence length="230" mass="25988">MTIGLDRFTVKVNGARMTCDCSGAAYWHAEKLLIVADLHLEKSSCFARHGQLLPPYDSERTLKRLKNVVEKYQPQTIIALGDSFHDNQASTQLSEKNRQLLEDIITHREMIWIAGNHDDEKTEFAGQWTHEIRIGSLLFRHEPLAGTQTGEIAGHLHPALRISRRGMSVRRFCFASDGRRMILPAFGAYAGGLDLTNKAFRDIFDKSALIACLLGKNTIYPIQKQSFFSQ</sequence>
<dbReference type="InterPro" id="IPR026336">
    <property type="entry name" value="PdeM-like"/>
</dbReference>
<dbReference type="InterPro" id="IPR029052">
    <property type="entry name" value="Metallo-depent_PP-like"/>
</dbReference>
<dbReference type="RefSeq" id="WP_075870467.1">
    <property type="nucleotide sequence ID" value="NZ_CAMLKB010000001.1"/>
</dbReference>
<evidence type="ECO:0000313" key="2">
    <source>
        <dbReference type="EMBL" id="OLY43486.1"/>
    </source>
</evidence>
<dbReference type="SUPFAM" id="SSF56300">
    <property type="entry name" value="Metallo-dependent phosphatases"/>
    <property type="match status" value="1"/>
</dbReference>
<dbReference type="PANTHER" id="PTHR39323:SF1">
    <property type="entry name" value="BLR1149 PROTEIN"/>
    <property type="match status" value="1"/>
</dbReference>
<name>A0A1R0F949_9HYPH</name>
<comment type="caution">
    <text evidence="2">The sequence shown here is derived from an EMBL/GenBank/DDBJ whole genome shotgun (WGS) entry which is preliminary data.</text>
</comment>
<dbReference type="PANTHER" id="PTHR39323">
    <property type="entry name" value="BLR1149 PROTEIN"/>
    <property type="match status" value="1"/>
</dbReference>
<dbReference type="OrthoDB" id="9795838at2"/>
<reference evidence="2 3" key="1">
    <citation type="submission" date="2016-12" db="EMBL/GenBank/DDBJ databases">
        <title>Comparative genomics of Bartonella apis.</title>
        <authorList>
            <person name="Engel P."/>
        </authorList>
    </citation>
    <scope>NUCLEOTIDE SEQUENCE [LARGE SCALE GENOMIC DNA]</scope>
    <source>
        <strain evidence="2 3">PEB0149</strain>
    </source>
</reference>
<dbReference type="InterPro" id="IPR004843">
    <property type="entry name" value="Calcineurin-like_PHP"/>
</dbReference>
<dbReference type="Proteomes" id="UP000187344">
    <property type="component" value="Unassembled WGS sequence"/>
</dbReference>
<proteinExistence type="predicted"/>
<feature type="domain" description="Calcineurin-like phosphoesterase" evidence="1">
    <location>
        <begin position="31"/>
        <end position="150"/>
    </location>
</feature>
<dbReference type="InterPro" id="IPR024173">
    <property type="entry name" value="Pesterase_MJ0037-like"/>
</dbReference>
<dbReference type="NCBIfam" id="TIGR04123">
    <property type="entry name" value="P_estr_lig_assc"/>
    <property type="match status" value="1"/>
</dbReference>
<dbReference type="EMBL" id="LXYT01000002">
    <property type="protein sequence ID" value="OLY43486.1"/>
    <property type="molecule type" value="Genomic_DNA"/>
</dbReference>
<accession>A0A1R0F949</accession>
<gene>
    <name evidence="2" type="ORF">PEB0149_009130</name>
</gene>
<organism evidence="2 3">
    <name type="scientific">Bartonella apis</name>
    <dbReference type="NCBI Taxonomy" id="1686310"/>
    <lineage>
        <taxon>Bacteria</taxon>
        <taxon>Pseudomonadati</taxon>
        <taxon>Pseudomonadota</taxon>
        <taxon>Alphaproteobacteria</taxon>
        <taxon>Hyphomicrobiales</taxon>
        <taxon>Bartonellaceae</taxon>
        <taxon>Bartonella</taxon>
    </lineage>
</organism>
<evidence type="ECO:0000313" key="3">
    <source>
        <dbReference type="Proteomes" id="UP000187344"/>
    </source>
</evidence>